<dbReference type="SMART" id="SM00220">
    <property type="entry name" value="S_TKc"/>
    <property type="match status" value="1"/>
</dbReference>
<reference evidence="10" key="1">
    <citation type="submission" date="2024-04" db="EMBL/GenBank/DDBJ databases">
        <authorList>
            <person name="Shaw F."/>
            <person name="Minotto A."/>
        </authorList>
    </citation>
    <scope>NUCLEOTIDE SEQUENCE [LARGE SCALE GENOMIC DNA]</scope>
</reference>
<feature type="region of interest" description="Disordered" evidence="7">
    <location>
        <begin position="573"/>
        <end position="611"/>
    </location>
</feature>
<evidence type="ECO:0000256" key="2">
    <source>
        <dbReference type="ARBA" id="ARBA00022679"/>
    </source>
</evidence>
<dbReference type="Pfam" id="PF22215">
    <property type="entry name" value="MLKL_N"/>
    <property type="match status" value="1"/>
</dbReference>
<dbReference type="EMBL" id="OZ037953">
    <property type="protein sequence ID" value="CAL1697552.1"/>
    <property type="molecule type" value="Genomic_DNA"/>
</dbReference>
<feature type="region of interest" description="Disordered" evidence="7">
    <location>
        <begin position="1"/>
        <end position="241"/>
    </location>
</feature>
<dbReference type="PANTHER" id="PTHR44329:SF288">
    <property type="entry name" value="MITOGEN-ACTIVATED PROTEIN KINASE KINASE KINASE 20"/>
    <property type="match status" value="1"/>
</dbReference>
<evidence type="ECO:0000256" key="6">
    <source>
        <dbReference type="PROSITE-ProRule" id="PRU10141"/>
    </source>
</evidence>
<keyword evidence="3 6" id="KW-0547">Nucleotide-binding</keyword>
<dbReference type="InterPro" id="IPR059179">
    <property type="entry name" value="MLKL-like_MCAfunc"/>
</dbReference>
<evidence type="ECO:0000259" key="8">
    <source>
        <dbReference type="PROSITE" id="PS50011"/>
    </source>
</evidence>
<gene>
    <name evidence="9" type="ORF">GFSPODELE1_LOCUS1720</name>
</gene>
<evidence type="ECO:0000256" key="1">
    <source>
        <dbReference type="ARBA" id="ARBA00022527"/>
    </source>
</evidence>
<dbReference type="Gene3D" id="1.20.930.20">
    <property type="entry name" value="Adaptor protein Cbl, N-terminal domain"/>
    <property type="match status" value="1"/>
</dbReference>
<feature type="compositionally biased region" description="Low complexity" evidence="7">
    <location>
        <begin position="125"/>
        <end position="141"/>
    </location>
</feature>
<evidence type="ECO:0000313" key="10">
    <source>
        <dbReference type="Proteomes" id="UP001497453"/>
    </source>
</evidence>
<sequence>MPISKRASPSSSLPPPPASPQLSRKPFSPSSMSSTTSSTSPTPPLISSSSSSSTVKVSSPLNPSSPPTRTPPLPTIPAPTPPSRPDSPTLLGNSDISGRRRGASLSTIRSDVPQLIAATQSLPVSSAATSESASPAESTSSLPIPLHGFKPRGRYHSTPSRSTSPRRPSPVDHSPIRHDGKGRETPPNGVPTTWWGSREPQARPWPWDETMLSKQRRESLSGGSSPMRSHEREVSPARSVGSTSMAVINERGSGWRELWSERKEKKTIPEEQMEGWVHTRQKIAQALSTTLDTALDVTHEALVLSADLLKLAPVVGLEEAARTLLNIWDAVQMVDMNRLACLRLTERCAEILISIRDEILETGENKVAKELESAVERLVAAFTQVHNLLLKQAHRPFLKRYLKRDEIQREIAGCGQALADALGLFSLSIQIRTLKQILRAEQQREADMAAITASLERLEVSSRGRTPVITGAPVPQAIANALQLDRTPHELASAHTTPLHILTTLRTLQNERDTLRDAADLRQLMRGALQTNNDVEMIKVLQVGRDEMPEAIKTLQRALEIVVEKERVEEEASAFAGATIEPSSTSGLSRSSTISSSGSSTAMGRRSRASRDTLDREFIESGIESLRRLSLSRGTDLTLPSWTITRYEVDREEKVGIGFFSDVYRGRWRDSVVAIKVLAEATPRPLFIHEVKIWRTLKHPNVLELLGASSTSGDPPWFFVSPYYKNGSLIRYLKALDSLDGVDILRMIHQIAKGMAYLHGKGVLHGDLKGANILVDDRGHCVISDFGQSELKSEVYRLSGTPLPHGTLRWQSPELMAGQSKLTQQVDVYAFAICCVEILTKGALPWPMADDDAVRHFVLKENMRPAIPLQPVWNMELAEILRQCWHRSPVHRPSFAKIDAEIQQLRTKYSGDFRDTPLASTLDLEYDPLKRKSPPMHPIPLPILPPDTTASIVNEHSPSFTDDSYQTATDQLSMIREDASSHIGSTTQGQHSHHHSPVKSRSSSLFIHTPSTESEYEFHHEHVAESGYQSPPPVDDNIAEARNERRYRMLLQHEFHPSLTLPLWSPTVVGLGSVGYHCKPKGTFVTLFNSFKPPETSDGVAEGVPSLYGYGRVIQGSQRIDKRNVAQRGMDILQSWITSRSKGDGMFPQSVSRRYSSPIRTGHKAAHLFTESTVYRYIEDLGTPKAWFKANVDHILELYGAGHGIQKEDLYLVIGTLDAADYALFVSHNHPDGEVNFNVYSSPKAGKPWGQFSTSTDLSPSVLGGPVYTEEAPGYQSANKVSIVRSSGKWDTVLLAKLRFPPDKSEPTSL</sequence>
<dbReference type="InterPro" id="IPR036537">
    <property type="entry name" value="Adaptor_Cbl_N_dom_sf"/>
</dbReference>
<evidence type="ECO:0000256" key="5">
    <source>
        <dbReference type="ARBA" id="ARBA00022840"/>
    </source>
</evidence>
<dbReference type="PROSITE" id="PS50011">
    <property type="entry name" value="PROTEIN_KINASE_DOM"/>
    <property type="match status" value="1"/>
</dbReference>
<dbReference type="SUPFAM" id="SSF56112">
    <property type="entry name" value="Protein kinase-like (PK-like)"/>
    <property type="match status" value="1"/>
</dbReference>
<proteinExistence type="predicted"/>
<dbReference type="InterPro" id="IPR051681">
    <property type="entry name" value="Ser/Thr_Kinases-Pseudokinases"/>
</dbReference>
<dbReference type="Gene3D" id="1.10.510.10">
    <property type="entry name" value="Transferase(Phosphotransferase) domain 1"/>
    <property type="match status" value="1"/>
</dbReference>
<dbReference type="PROSITE" id="PS00108">
    <property type="entry name" value="PROTEIN_KINASE_ST"/>
    <property type="match status" value="1"/>
</dbReference>
<dbReference type="Pfam" id="PF07714">
    <property type="entry name" value="PK_Tyr_Ser-Thr"/>
    <property type="match status" value="1"/>
</dbReference>
<dbReference type="InterPro" id="IPR011009">
    <property type="entry name" value="Kinase-like_dom_sf"/>
</dbReference>
<dbReference type="CDD" id="cd21037">
    <property type="entry name" value="MLKL_NTD"/>
    <property type="match status" value="1"/>
</dbReference>
<feature type="region of interest" description="Disordered" evidence="7">
    <location>
        <begin position="980"/>
        <end position="1005"/>
    </location>
</feature>
<feature type="region of interest" description="Disordered" evidence="7">
    <location>
        <begin position="1016"/>
        <end position="1035"/>
    </location>
</feature>
<dbReference type="PRINTS" id="PR00109">
    <property type="entry name" value="TYRKINASE"/>
</dbReference>
<dbReference type="InterPro" id="IPR017441">
    <property type="entry name" value="Protein_kinase_ATP_BS"/>
</dbReference>
<feature type="compositionally biased region" description="Low complexity" evidence="7">
    <location>
        <begin position="583"/>
        <end position="604"/>
    </location>
</feature>
<dbReference type="InterPro" id="IPR000719">
    <property type="entry name" value="Prot_kinase_dom"/>
</dbReference>
<keyword evidence="5 6" id="KW-0067">ATP-binding</keyword>
<keyword evidence="1" id="KW-0723">Serine/threonine-protein kinase</keyword>
<dbReference type="PANTHER" id="PTHR44329">
    <property type="entry name" value="SERINE/THREONINE-PROTEIN KINASE TNNI3K-RELATED"/>
    <property type="match status" value="1"/>
</dbReference>
<dbReference type="InterPro" id="IPR001245">
    <property type="entry name" value="Ser-Thr/Tyr_kinase_cat_dom"/>
</dbReference>
<evidence type="ECO:0000256" key="7">
    <source>
        <dbReference type="SAM" id="MobiDB-lite"/>
    </source>
</evidence>
<evidence type="ECO:0000256" key="4">
    <source>
        <dbReference type="ARBA" id="ARBA00022777"/>
    </source>
</evidence>
<feature type="compositionally biased region" description="Low complexity" evidence="7">
    <location>
        <begin position="157"/>
        <end position="166"/>
    </location>
</feature>
<keyword evidence="10" id="KW-1185">Reference proteome</keyword>
<feature type="binding site" evidence="6">
    <location>
        <position position="676"/>
    </location>
    <ligand>
        <name>ATP</name>
        <dbReference type="ChEBI" id="CHEBI:30616"/>
    </ligand>
</feature>
<dbReference type="InterPro" id="IPR054000">
    <property type="entry name" value="MLKL_N"/>
</dbReference>
<dbReference type="InterPro" id="IPR008271">
    <property type="entry name" value="Ser/Thr_kinase_AS"/>
</dbReference>
<feature type="domain" description="Protein kinase" evidence="8">
    <location>
        <begin position="649"/>
        <end position="905"/>
    </location>
</feature>
<organism evidence="9 10">
    <name type="scientific">Somion occarium</name>
    <dbReference type="NCBI Taxonomy" id="3059160"/>
    <lineage>
        <taxon>Eukaryota</taxon>
        <taxon>Fungi</taxon>
        <taxon>Dikarya</taxon>
        <taxon>Basidiomycota</taxon>
        <taxon>Agaricomycotina</taxon>
        <taxon>Agaricomycetes</taxon>
        <taxon>Polyporales</taxon>
        <taxon>Cerrenaceae</taxon>
        <taxon>Somion</taxon>
    </lineage>
</organism>
<keyword evidence="2" id="KW-0808">Transferase</keyword>
<evidence type="ECO:0000256" key="3">
    <source>
        <dbReference type="ARBA" id="ARBA00022741"/>
    </source>
</evidence>
<feature type="compositionally biased region" description="Pro residues" evidence="7">
    <location>
        <begin position="63"/>
        <end position="85"/>
    </location>
</feature>
<keyword evidence="4" id="KW-0418">Kinase</keyword>
<dbReference type="Proteomes" id="UP001497453">
    <property type="component" value="Chromosome 10"/>
</dbReference>
<feature type="compositionally biased region" description="Low complexity" evidence="7">
    <location>
        <begin position="20"/>
        <end position="62"/>
    </location>
</feature>
<accession>A0ABP1CSA5</accession>
<feature type="compositionally biased region" description="Low complexity" evidence="7">
    <location>
        <begin position="1"/>
        <end position="11"/>
    </location>
</feature>
<feature type="compositionally biased region" description="Basic and acidic residues" evidence="7">
    <location>
        <begin position="174"/>
        <end position="184"/>
    </location>
</feature>
<dbReference type="PROSITE" id="PS00107">
    <property type="entry name" value="PROTEIN_KINASE_ATP"/>
    <property type="match status" value="1"/>
</dbReference>
<protein>
    <recommendedName>
        <fullName evidence="8">Protein kinase domain-containing protein</fullName>
    </recommendedName>
</protein>
<evidence type="ECO:0000313" key="9">
    <source>
        <dbReference type="EMBL" id="CAL1697552.1"/>
    </source>
</evidence>
<name>A0ABP1CSA5_9APHY</name>